<evidence type="ECO:0000313" key="5">
    <source>
        <dbReference type="EMBL" id="MEM5338389.1"/>
    </source>
</evidence>
<dbReference type="InterPro" id="IPR051157">
    <property type="entry name" value="PDH/Transketolase"/>
</dbReference>
<evidence type="ECO:0000313" key="6">
    <source>
        <dbReference type="EMBL" id="TXC79216.1"/>
    </source>
</evidence>
<dbReference type="InterPro" id="IPR005475">
    <property type="entry name" value="Transketolase-like_Pyr-bd"/>
</dbReference>
<sequence length="332" mass="35793">MSTVAKKPRLKTSAMIASIAAEGQVTRSAPFGHALAQLARTKTNVIGMTADLGKYTDLHIFAKEFPDRYYQMGMAEQLLMGAAAGFAHEGAQPFVTTYAVFATRRAYDFIHQTIAEDNLDVKIVCALPGLTTGYGPSHQAAEDIALMRAMPNMTVIDPCDALDIEQMVPAIAAHKGPVYARLLRGNVPAVLDEYDYKFELGKAKLLRDGNDVLLISSGIMTMRSLEVAKALEEDNIGVGVLHVPTIKPLDTATILREAKRTGRMVIVAENHTVIGGLGEAVARTLLGAGVTPPFRQIALPDEFLDAGALPTLHDRYGISTQTMCDTIKGWLG</sequence>
<dbReference type="InterPro" id="IPR033248">
    <property type="entry name" value="Transketolase_C"/>
</dbReference>
<comment type="similarity">
    <text evidence="2">Belongs to the transketolase family.</text>
</comment>
<comment type="caution">
    <text evidence="6">The sequence shown here is derived from an EMBL/GenBank/DDBJ whole genome shotgun (WGS) entry which is preliminary data.</text>
</comment>
<dbReference type="FunFam" id="3.40.50.970:FF:000129">
    <property type="entry name" value="Transketolase"/>
    <property type="match status" value="1"/>
</dbReference>
<organism evidence="6 7">
    <name type="scientific">Paraburkholderia azotifigens</name>
    <dbReference type="NCBI Taxonomy" id="2057004"/>
    <lineage>
        <taxon>Bacteria</taxon>
        <taxon>Pseudomonadati</taxon>
        <taxon>Pseudomonadota</taxon>
        <taxon>Betaproteobacteria</taxon>
        <taxon>Burkholderiales</taxon>
        <taxon>Burkholderiaceae</taxon>
        <taxon>Paraburkholderia</taxon>
    </lineage>
</organism>
<evidence type="ECO:0000313" key="8">
    <source>
        <dbReference type="Proteomes" id="UP001481677"/>
    </source>
</evidence>
<evidence type="ECO:0000256" key="1">
    <source>
        <dbReference type="ARBA" id="ARBA00001964"/>
    </source>
</evidence>
<dbReference type="PANTHER" id="PTHR43825:SF1">
    <property type="entry name" value="TRANSKETOLASE-LIKE PYRIMIDINE-BINDING DOMAIN-CONTAINING PROTEIN"/>
    <property type="match status" value="1"/>
</dbReference>
<dbReference type="EMBL" id="VOQS01000005">
    <property type="protein sequence ID" value="TXC79216.1"/>
    <property type="molecule type" value="Genomic_DNA"/>
</dbReference>
<gene>
    <name evidence="6" type="ORF">FRZ40_32945</name>
    <name evidence="5" type="ORF">V4C56_01980</name>
</gene>
<dbReference type="PANTHER" id="PTHR43825">
    <property type="entry name" value="PYRUVATE DEHYDROGENASE E1 COMPONENT"/>
    <property type="match status" value="1"/>
</dbReference>
<name>A0A5C6V3Y1_9BURK</name>
<dbReference type="Proteomes" id="UP000321776">
    <property type="component" value="Unassembled WGS sequence"/>
</dbReference>
<dbReference type="InterPro" id="IPR029061">
    <property type="entry name" value="THDP-binding"/>
</dbReference>
<dbReference type="RefSeq" id="WP_028366561.1">
    <property type="nucleotide sequence ID" value="NZ_JAZHFZ010000001.1"/>
</dbReference>
<evidence type="ECO:0000256" key="2">
    <source>
        <dbReference type="ARBA" id="ARBA00007131"/>
    </source>
</evidence>
<evidence type="ECO:0000256" key="3">
    <source>
        <dbReference type="ARBA" id="ARBA00023052"/>
    </source>
</evidence>
<reference evidence="6 7" key="1">
    <citation type="journal article" date="2018" name="Int. J. Syst. Evol. Microbiol.">
        <title>Paraburkholderia azotifigens sp. nov., a nitrogen-fixing bacterium isolated from paddy soil.</title>
        <authorList>
            <person name="Choi G.M."/>
            <person name="Im W.T."/>
        </authorList>
    </citation>
    <scope>NUCLEOTIDE SEQUENCE [LARGE SCALE GENOMIC DNA]</scope>
    <source>
        <strain evidence="6 7">NF 2-5-3</strain>
    </source>
</reference>
<dbReference type="Gene3D" id="3.40.50.970">
    <property type="match status" value="1"/>
</dbReference>
<dbReference type="SUPFAM" id="SSF52922">
    <property type="entry name" value="TK C-terminal domain-like"/>
    <property type="match status" value="1"/>
</dbReference>
<dbReference type="Gene3D" id="3.40.50.920">
    <property type="match status" value="1"/>
</dbReference>
<dbReference type="Pfam" id="PF02780">
    <property type="entry name" value="Transketolase_C"/>
    <property type="match status" value="1"/>
</dbReference>
<reference evidence="6" key="2">
    <citation type="submission" date="2019-08" db="EMBL/GenBank/DDBJ databases">
        <authorList>
            <person name="Im W.-T."/>
        </authorList>
    </citation>
    <scope>NUCLEOTIDE SEQUENCE</scope>
    <source>
        <strain evidence="6">NF 2-5-3</strain>
    </source>
</reference>
<keyword evidence="3" id="KW-0786">Thiamine pyrophosphate</keyword>
<dbReference type="AlphaFoldDB" id="A0A5C6V3Y1"/>
<dbReference type="InterPro" id="IPR009014">
    <property type="entry name" value="Transketo_C/PFOR_II"/>
</dbReference>
<keyword evidence="8" id="KW-1185">Reference proteome</keyword>
<dbReference type="SUPFAM" id="SSF52518">
    <property type="entry name" value="Thiamin diphosphate-binding fold (THDP-binding)"/>
    <property type="match status" value="1"/>
</dbReference>
<feature type="domain" description="Transketolase-like pyrimidine-binding" evidence="4">
    <location>
        <begin position="25"/>
        <end position="189"/>
    </location>
</feature>
<dbReference type="CDD" id="cd07033">
    <property type="entry name" value="TPP_PYR_DXS_TK_like"/>
    <property type="match status" value="1"/>
</dbReference>
<accession>A0A5C6V3Y1</accession>
<comment type="cofactor">
    <cofactor evidence="1">
        <name>thiamine diphosphate</name>
        <dbReference type="ChEBI" id="CHEBI:58937"/>
    </cofactor>
</comment>
<evidence type="ECO:0000259" key="4">
    <source>
        <dbReference type="SMART" id="SM00861"/>
    </source>
</evidence>
<proteinExistence type="inferred from homology"/>
<reference evidence="5 8" key="3">
    <citation type="submission" date="2024-01" db="EMBL/GenBank/DDBJ databases">
        <title>The diversity of rhizobia nodulating Mimosa spp. in eleven states of Brazil covering several biomes is determined by host plant, location, and edaphic factors.</title>
        <authorList>
            <person name="Rouws L."/>
            <person name="Barauna A."/>
            <person name="Beukes C."/>
            <person name="De Faria S.M."/>
            <person name="Gross E."/>
            <person name="Dos Reis Junior F.B."/>
            <person name="Simon M."/>
            <person name="Maluk M."/>
            <person name="Odee D.W."/>
            <person name="Kenicer G."/>
            <person name="Young J.P.W."/>
            <person name="Reis V.M."/>
            <person name="Zilli J."/>
            <person name="James E.K."/>
        </authorList>
    </citation>
    <scope>NUCLEOTIDE SEQUENCE [LARGE SCALE GENOMIC DNA]</scope>
    <source>
        <strain evidence="5 8">JPY530</strain>
    </source>
</reference>
<dbReference type="Proteomes" id="UP001481677">
    <property type="component" value="Unassembled WGS sequence"/>
</dbReference>
<dbReference type="SMART" id="SM00861">
    <property type="entry name" value="Transket_pyr"/>
    <property type="match status" value="1"/>
</dbReference>
<evidence type="ECO:0000313" key="7">
    <source>
        <dbReference type="Proteomes" id="UP000321776"/>
    </source>
</evidence>
<dbReference type="EMBL" id="JAZHGA010000001">
    <property type="protein sequence ID" value="MEM5338389.1"/>
    <property type="molecule type" value="Genomic_DNA"/>
</dbReference>
<dbReference type="Pfam" id="PF02779">
    <property type="entry name" value="Transket_pyr"/>
    <property type="match status" value="1"/>
</dbReference>
<protein>
    <submittedName>
        <fullName evidence="6">Transketolase family protein</fullName>
    </submittedName>
</protein>